<keyword evidence="2" id="KW-0804">Transcription</keyword>
<keyword evidence="1" id="KW-0805">Transcription regulation</keyword>
<dbReference type="InterPro" id="IPR029016">
    <property type="entry name" value="GAF-like_dom_sf"/>
</dbReference>
<evidence type="ECO:0000259" key="3">
    <source>
        <dbReference type="PROSITE" id="PS50921"/>
    </source>
</evidence>
<dbReference type="EMBL" id="BMVC01000006">
    <property type="protein sequence ID" value="GHC95536.1"/>
    <property type="molecule type" value="Genomic_DNA"/>
</dbReference>
<protein>
    <submittedName>
        <fullName evidence="4">GAF domain-containing protein</fullName>
    </submittedName>
</protein>
<evidence type="ECO:0000313" key="5">
    <source>
        <dbReference type="Proteomes" id="UP000638353"/>
    </source>
</evidence>
<dbReference type="InterPro" id="IPR036388">
    <property type="entry name" value="WH-like_DNA-bd_sf"/>
</dbReference>
<organism evidence="4 5">
    <name type="scientific">Streptomyces finlayi</name>
    <dbReference type="NCBI Taxonomy" id="67296"/>
    <lineage>
        <taxon>Bacteria</taxon>
        <taxon>Bacillati</taxon>
        <taxon>Actinomycetota</taxon>
        <taxon>Actinomycetes</taxon>
        <taxon>Kitasatosporales</taxon>
        <taxon>Streptomycetaceae</taxon>
        <taxon>Streptomyces</taxon>
    </lineage>
</organism>
<proteinExistence type="predicted"/>
<gene>
    <name evidence="4" type="ORF">GCM10010334_34930</name>
</gene>
<reference evidence="4" key="2">
    <citation type="submission" date="2020-09" db="EMBL/GenBank/DDBJ databases">
        <authorList>
            <person name="Sun Q."/>
            <person name="Ohkuma M."/>
        </authorList>
    </citation>
    <scope>NUCLEOTIDE SEQUENCE</scope>
    <source>
        <strain evidence="4">JCM 4637</strain>
    </source>
</reference>
<dbReference type="Proteomes" id="UP000638353">
    <property type="component" value="Unassembled WGS sequence"/>
</dbReference>
<dbReference type="SUPFAM" id="SSF55781">
    <property type="entry name" value="GAF domain-like"/>
    <property type="match status" value="1"/>
</dbReference>
<dbReference type="PROSITE" id="PS50921">
    <property type="entry name" value="ANTAR"/>
    <property type="match status" value="1"/>
</dbReference>
<dbReference type="RefSeq" id="WP_189824039.1">
    <property type="nucleotide sequence ID" value="NZ_BMVC01000006.1"/>
</dbReference>
<dbReference type="AlphaFoldDB" id="A0A918WY83"/>
<reference evidence="4" key="1">
    <citation type="journal article" date="2014" name="Int. J. Syst. Evol. Microbiol.">
        <title>Complete genome sequence of Corynebacterium casei LMG S-19264T (=DSM 44701T), isolated from a smear-ripened cheese.</title>
        <authorList>
            <consortium name="US DOE Joint Genome Institute (JGI-PGF)"/>
            <person name="Walter F."/>
            <person name="Albersmeier A."/>
            <person name="Kalinowski J."/>
            <person name="Ruckert C."/>
        </authorList>
    </citation>
    <scope>NUCLEOTIDE SEQUENCE</scope>
    <source>
        <strain evidence="4">JCM 4637</strain>
    </source>
</reference>
<dbReference type="Gene3D" id="3.30.450.40">
    <property type="match status" value="1"/>
</dbReference>
<evidence type="ECO:0000256" key="2">
    <source>
        <dbReference type="ARBA" id="ARBA00023163"/>
    </source>
</evidence>
<sequence>MTALLGELAVRRTAGLDESFARRCAEALGVDGLAVSVSGGSASVSEPVWLSDPVSAALEDLQFTLGEGPALDVRASGALLLDGDLELVPRERWPGFLPAAADLGVRAVFALPLQIGAILLGALTLHRATPGSLSPLQLRDALVLGDTLTLTLLDGSQTAPGEELPVAGLYRAEVHQATGMIAVRLGVPPAAALVRLRAHAYSRDKPILEVARDVVARRLVFTPSGAVRDGDGQDTAR</sequence>
<comment type="caution">
    <text evidence="4">The sequence shown here is derived from an EMBL/GenBank/DDBJ whole genome shotgun (WGS) entry which is preliminary data.</text>
</comment>
<evidence type="ECO:0000313" key="4">
    <source>
        <dbReference type="EMBL" id="GHC95536.1"/>
    </source>
</evidence>
<dbReference type="GO" id="GO:0003723">
    <property type="term" value="F:RNA binding"/>
    <property type="evidence" value="ECO:0007669"/>
    <property type="project" value="InterPro"/>
</dbReference>
<feature type="domain" description="ANTAR" evidence="3">
    <location>
        <begin position="154"/>
        <end position="215"/>
    </location>
</feature>
<dbReference type="Pfam" id="PF03861">
    <property type="entry name" value="ANTAR"/>
    <property type="match status" value="1"/>
</dbReference>
<evidence type="ECO:0000256" key="1">
    <source>
        <dbReference type="ARBA" id="ARBA00023015"/>
    </source>
</evidence>
<dbReference type="SMART" id="SM01012">
    <property type="entry name" value="ANTAR"/>
    <property type="match status" value="1"/>
</dbReference>
<dbReference type="InterPro" id="IPR005561">
    <property type="entry name" value="ANTAR"/>
</dbReference>
<accession>A0A918WY83</accession>
<dbReference type="Gene3D" id="1.10.10.10">
    <property type="entry name" value="Winged helix-like DNA-binding domain superfamily/Winged helix DNA-binding domain"/>
    <property type="match status" value="1"/>
</dbReference>
<name>A0A918WY83_9ACTN</name>